<evidence type="ECO:0000313" key="6">
    <source>
        <dbReference type="EMBL" id="KPV53468.1"/>
    </source>
</evidence>
<feature type="domain" description="GTPase Der C-terminal KH-domain-like" evidence="5">
    <location>
        <begin position="47"/>
        <end position="128"/>
    </location>
</feature>
<dbReference type="PANTHER" id="PTHR43834:SF6">
    <property type="entry name" value="GTPASE DER"/>
    <property type="match status" value="1"/>
</dbReference>
<evidence type="ECO:0000256" key="4">
    <source>
        <dbReference type="ARBA" id="ARBA00023134"/>
    </source>
</evidence>
<dbReference type="SUPFAM" id="SSF82653">
    <property type="entry name" value="Probable GTPase Der, C-terminal domain"/>
    <property type="match status" value="1"/>
</dbReference>
<dbReference type="GO" id="GO:0005525">
    <property type="term" value="F:GTP binding"/>
    <property type="evidence" value="ECO:0007669"/>
    <property type="project" value="UniProtKB-KW"/>
</dbReference>
<accession>A0A0P9D341</accession>
<dbReference type="FunFam" id="3.30.300.20:FF:000004">
    <property type="entry name" value="GTPase Der"/>
    <property type="match status" value="1"/>
</dbReference>
<name>A0A0P9D341_9CHLR</name>
<evidence type="ECO:0000256" key="3">
    <source>
        <dbReference type="ARBA" id="ARBA00022741"/>
    </source>
</evidence>
<keyword evidence="3" id="KW-0547">Nucleotide-binding</keyword>
<dbReference type="GO" id="GO:0043022">
    <property type="term" value="F:ribosome binding"/>
    <property type="evidence" value="ECO:0007669"/>
    <property type="project" value="TreeGrafter"/>
</dbReference>
<gene>
    <name evidence="6" type="ORF">SE17_09515</name>
</gene>
<proteinExistence type="predicted"/>
<dbReference type="AlphaFoldDB" id="A0A0P9D341"/>
<evidence type="ECO:0000256" key="1">
    <source>
        <dbReference type="ARBA" id="ARBA00022517"/>
    </source>
</evidence>
<evidence type="ECO:0000313" key="7">
    <source>
        <dbReference type="Proteomes" id="UP000050509"/>
    </source>
</evidence>
<comment type="caution">
    <text evidence="6">The sequence shown here is derived from an EMBL/GenBank/DDBJ whole genome shotgun (WGS) entry which is preliminary data.</text>
</comment>
<dbReference type="PATRIC" id="fig|186479.3.peg.5099"/>
<dbReference type="EMBL" id="LJCR01000251">
    <property type="protein sequence ID" value="KPV53468.1"/>
    <property type="molecule type" value="Genomic_DNA"/>
</dbReference>
<sequence>MRAHAYQQVLEGLRQRGPVVVLTSLGGMGKTSLAREVAAHCLERQRRVPTAELNTLLREATYDHPPTAIHKGAHLRIYYATQPQVSPPVFLFFANNAEQIHWGYARYLENRIREKYGFTGTPIKIVFRSRDEKDEKKKPR</sequence>
<dbReference type="Proteomes" id="UP000050509">
    <property type="component" value="Unassembled WGS sequence"/>
</dbReference>
<dbReference type="GO" id="GO:0042254">
    <property type="term" value="P:ribosome biogenesis"/>
    <property type="evidence" value="ECO:0007669"/>
    <property type="project" value="UniProtKB-KW"/>
</dbReference>
<dbReference type="InterPro" id="IPR027417">
    <property type="entry name" value="P-loop_NTPase"/>
</dbReference>
<keyword evidence="4" id="KW-0342">GTP-binding</keyword>
<dbReference type="InterPro" id="IPR015946">
    <property type="entry name" value="KH_dom-like_a/b"/>
</dbReference>
<keyword evidence="1" id="KW-0690">Ribosome biogenesis</keyword>
<evidence type="ECO:0000259" key="5">
    <source>
        <dbReference type="Pfam" id="PF14714"/>
    </source>
</evidence>
<keyword evidence="2" id="KW-0677">Repeat</keyword>
<dbReference type="Pfam" id="PF14714">
    <property type="entry name" value="KH_dom-like"/>
    <property type="match status" value="1"/>
</dbReference>
<dbReference type="PANTHER" id="PTHR43834">
    <property type="entry name" value="GTPASE DER"/>
    <property type="match status" value="1"/>
</dbReference>
<dbReference type="SUPFAM" id="SSF52540">
    <property type="entry name" value="P-loop containing nucleoside triphosphate hydrolases"/>
    <property type="match status" value="1"/>
</dbReference>
<dbReference type="Gene3D" id="3.30.300.20">
    <property type="match status" value="1"/>
</dbReference>
<reference evidence="6 7" key="1">
    <citation type="submission" date="2015-09" db="EMBL/GenBank/DDBJ databases">
        <title>Draft genome sequence of Kouleothrix aurantiaca JCM 19913.</title>
        <authorList>
            <person name="Hemp J."/>
        </authorList>
    </citation>
    <scope>NUCLEOTIDE SEQUENCE [LARGE SCALE GENOMIC DNA]</scope>
    <source>
        <strain evidence="6 7">COM-B</strain>
    </source>
</reference>
<dbReference type="InterPro" id="IPR032859">
    <property type="entry name" value="KH_dom-like"/>
</dbReference>
<evidence type="ECO:0000256" key="2">
    <source>
        <dbReference type="ARBA" id="ARBA00022737"/>
    </source>
</evidence>
<keyword evidence="7" id="KW-1185">Reference proteome</keyword>
<protein>
    <recommendedName>
        <fullName evidence="5">GTPase Der C-terminal KH-domain-like domain-containing protein</fullName>
    </recommendedName>
</protein>
<organism evidence="6 7">
    <name type="scientific">Kouleothrix aurantiaca</name>
    <dbReference type="NCBI Taxonomy" id="186479"/>
    <lineage>
        <taxon>Bacteria</taxon>
        <taxon>Bacillati</taxon>
        <taxon>Chloroflexota</taxon>
        <taxon>Chloroflexia</taxon>
        <taxon>Chloroflexales</taxon>
        <taxon>Roseiflexineae</taxon>
        <taxon>Roseiflexaceae</taxon>
        <taxon>Kouleothrix</taxon>
    </lineage>
</organism>